<sequence>PGLTYSPPNSESSAPKLMGGPRTSPPDLVDPLLTLWPLSTMDSLVFTSVGKSSLSRRASEFEML</sequence>
<gene>
    <name evidence="2" type="ORF">BGZ97_009638</name>
</gene>
<feature type="region of interest" description="Disordered" evidence="1">
    <location>
        <begin position="1"/>
        <end position="26"/>
    </location>
</feature>
<name>A0A9P6QL73_9FUNG</name>
<protein>
    <submittedName>
        <fullName evidence="2">Uncharacterized protein</fullName>
    </submittedName>
</protein>
<accession>A0A9P6QL73</accession>
<reference evidence="2" key="1">
    <citation type="journal article" date="2020" name="Fungal Divers.">
        <title>Resolving the Mortierellaceae phylogeny through synthesis of multi-gene phylogenetics and phylogenomics.</title>
        <authorList>
            <person name="Vandepol N."/>
            <person name="Liber J."/>
            <person name="Desiro A."/>
            <person name="Na H."/>
            <person name="Kennedy M."/>
            <person name="Barry K."/>
            <person name="Grigoriev I.V."/>
            <person name="Miller A.N."/>
            <person name="O'Donnell K."/>
            <person name="Stajich J.E."/>
            <person name="Bonito G."/>
        </authorList>
    </citation>
    <scope>NUCLEOTIDE SEQUENCE</scope>
    <source>
        <strain evidence="2">NVP60</strain>
    </source>
</reference>
<evidence type="ECO:0000256" key="1">
    <source>
        <dbReference type="SAM" id="MobiDB-lite"/>
    </source>
</evidence>
<feature type="non-terminal residue" evidence="2">
    <location>
        <position position="64"/>
    </location>
</feature>
<evidence type="ECO:0000313" key="2">
    <source>
        <dbReference type="EMBL" id="KAG0279008.1"/>
    </source>
</evidence>
<comment type="caution">
    <text evidence="2">The sequence shown here is derived from an EMBL/GenBank/DDBJ whole genome shotgun (WGS) entry which is preliminary data.</text>
</comment>
<feature type="non-terminal residue" evidence="2">
    <location>
        <position position="1"/>
    </location>
</feature>
<dbReference type="Proteomes" id="UP000823405">
    <property type="component" value="Unassembled WGS sequence"/>
</dbReference>
<proteinExistence type="predicted"/>
<dbReference type="AlphaFoldDB" id="A0A9P6QL73"/>
<feature type="compositionally biased region" description="Polar residues" evidence="1">
    <location>
        <begin position="1"/>
        <end position="13"/>
    </location>
</feature>
<evidence type="ECO:0000313" key="3">
    <source>
        <dbReference type="Proteomes" id="UP000823405"/>
    </source>
</evidence>
<dbReference type="EMBL" id="JAAAIN010004694">
    <property type="protein sequence ID" value="KAG0279008.1"/>
    <property type="molecule type" value="Genomic_DNA"/>
</dbReference>
<organism evidence="2 3">
    <name type="scientific">Linnemannia gamsii</name>
    <dbReference type="NCBI Taxonomy" id="64522"/>
    <lineage>
        <taxon>Eukaryota</taxon>
        <taxon>Fungi</taxon>
        <taxon>Fungi incertae sedis</taxon>
        <taxon>Mucoromycota</taxon>
        <taxon>Mortierellomycotina</taxon>
        <taxon>Mortierellomycetes</taxon>
        <taxon>Mortierellales</taxon>
        <taxon>Mortierellaceae</taxon>
        <taxon>Linnemannia</taxon>
    </lineage>
</organism>
<keyword evidence="3" id="KW-1185">Reference proteome</keyword>